<keyword evidence="4" id="KW-1185">Reference proteome</keyword>
<dbReference type="Pfam" id="PF09994">
    <property type="entry name" value="T6SS_Tle1-like_cat"/>
    <property type="match status" value="1"/>
</dbReference>
<sequence length="326" mass="36519">METSHRWRRHTYPAQSSETEPCTSPPAKEGLTSVQLPAKIPALKDAEKLQNHGPTIVVCLDGTRDKFDGDNSNIVHLVSCLKKDDKYQNTYYQAGIGDEICISGFSRGAYTARCLARMVHKVGLLPKRNVAQIPFAYDFYKDDSPKGREDSAQVKKTFCTNVSIYFLGLFDSVASVGFIPRELPFSTTARAKCHYVRHAMALDERRAKFKLCRFEGADFVSPEDLRGSTTSTLTERLRPEQANGSAHKHEALNGGPVKPHMMKGNIQAGMKASELAHGRHHKPQRPAKTDLLEVWFANCHCDVGGGAVRNEERHRLSNIPLRWMIR</sequence>
<dbReference type="PANTHER" id="PTHR33840:SF1">
    <property type="entry name" value="TLE1 PHOSPHOLIPASE DOMAIN-CONTAINING PROTEIN"/>
    <property type="match status" value="1"/>
</dbReference>
<dbReference type="STRING" id="1182545.A0A072PJR1"/>
<evidence type="ECO:0000313" key="3">
    <source>
        <dbReference type="EMBL" id="KEF55740.1"/>
    </source>
</evidence>
<feature type="compositionally biased region" description="Basic residues" evidence="1">
    <location>
        <begin position="1"/>
        <end position="11"/>
    </location>
</feature>
<evidence type="ECO:0000259" key="2">
    <source>
        <dbReference type="Pfam" id="PF09994"/>
    </source>
</evidence>
<comment type="caution">
    <text evidence="3">The sequence shown here is derived from an EMBL/GenBank/DDBJ whole genome shotgun (WGS) entry which is preliminary data.</text>
</comment>
<name>A0A072PJR1_9EURO</name>
<dbReference type="VEuPathDB" id="FungiDB:A1O9_08490"/>
<feature type="region of interest" description="Disordered" evidence="1">
    <location>
        <begin position="226"/>
        <end position="258"/>
    </location>
</feature>
<evidence type="ECO:0000313" key="4">
    <source>
        <dbReference type="Proteomes" id="UP000027920"/>
    </source>
</evidence>
<reference evidence="3 4" key="1">
    <citation type="submission" date="2013-03" db="EMBL/GenBank/DDBJ databases">
        <title>The Genome Sequence of Exophiala aquamarina CBS 119918.</title>
        <authorList>
            <consortium name="The Broad Institute Genomics Platform"/>
            <person name="Cuomo C."/>
            <person name="de Hoog S."/>
            <person name="Gorbushina A."/>
            <person name="Walker B."/>
            <person name="Young S.K."/>
            <person name="Zeng Q."/>
            <person name="Gargeya S."/>
            <person name="Fitzgerald M."/>
            <person name="Haas B."/>
            <person name="Abouelleil A."/>
            <person name="Allen A.W."/>
            <person name="Alvarado L."/>
            <person name="Arachchi H.M."/>
            <person name="Berlin A.M."/>
            <person name="Chapman S.B."/>
            <person name="Gainer-Dewar J."/>
            <person name="Goldberg J."/>
            <person name="Griggs A."/>
            <person name="Gujja S."/>
            <person name="Hansen M."/>
            <person name="Howarth C."/>
            <person name="Imamovic A."/>
            <person name="Ireland A."/>
            <person name="Larimer J."/>
            <person name="McCowan C."/>
            <person name="Murphy C."/>
            <person name="Pearson M."/>
            <person name="Poon T.W."/>
            <person name="Priest M."/>
            <person name="Roberts A."/>
            <person name="Saif S."/>
            <person name="Shea T."/>
            <person name="Sisk P."/>
            <person name="Sykes S."/>
            <person name="Wortman J."/>
            <person name="Nusbaum C."/>
            <person name="Birren B."/>
        </authorList>
    </citation>
    <scope>NUCLEOTIDE SEQUENCE [LARGE SCALE GENOMIC DNA]</scope>
    <source>
        <strain evidence="3 4">CBS 119918</strain>
    </source>
</reference>
<dbReference type="InterPro" id="IPR018712">
    <property type="entry name" value="Tle1-like_cat"/>
</dbReference>
<dbReference type="PANTHER" id="PTHR33840">
    <property type="match status" value="1"/>
</dbReference>
<feature type="compositionally biased region" description="Polar residues" evidence="1">
    <location>
        <begin position="13"/>
        <end position="22"/>
    </location>
</feature>
<dbReference type="AlphaFoldDB" id="A0A072PJR1"/>
<dbReference type="OrthoDB" id="3162439at2759"/>
<dbReference type="RefSeq" id="XP_013258330.1">
    <property type="nucleotide sequence ID" value="XM_013402876.1"/>
</dbReference>
<protein>
    <recommendedName>
        <fullName evidence="2">T6SS Phospholipase effector Tle1-like catalytic domain-containing protein</fullName>
    </recommendedName>
</protein>
<proteinExistence type="predicted"/>
<gene>
    <name evidence="3" type="ORF">A1O9_08490</name>
</gene>
<evidence type="ECO:0000256" key="1">
    <source>
        <dbReference type="SAM" id="MobiDB-lite"/>
    </source>
</evidence>
<feature type="region of interest" description="Disordered" evidence="1">
    <location>
        <begin position="1"/>
        <end position="30"/>
    </location>
</feature>
<feature type="domain" description="T6SS Phospholipase effector Tle1-like catalytic" evidence="2">
    <location>
        <begin position="97"/>
        <end position="326"/>
    </location>
</feature>
<dbReference type="GeneID" id="25283403"/>
<dbReference type="HOGENOM" id="CLU_005049_5_0_1"/>
<dbReference type="Proteomes" id="UP000027920">
    <property type="component" value="Unassembled WGS sequence"/>
</dbReference>
<organism evidence="3 4">
    <name type="scientific">Exophiala aquamarina CBS 119918</name>
    <dbReference type="NCBI Taxonomy" id="1182545"/>
    <lineage>
        <taxon>Eukaryota</taxon>
        <taxon>Fungi</taxon>
        <taxon>Dikarya</taxon>
        <taxon>Ascomycota</taxon>
        <taxon>Pezizomycotina</taxon>
        <taxon>Eurotiomycetes</taxon>
        <taxon>Chaetothyriomycetidae</taxon>
        <taxon>Chaetothyriales</taxon>
        <taxon>Herpotrichiellaceae</taxon>
        <taxon>Exophiala</taxon>
    </lineage>
</organism>
<dbReference type="EMBL" id="AMGV01000007">
    <property type="protein sequence ID" value="KEF55740.1"/>
    <property type="molecule type" value="Genomic_DNA"/>
</dbReference>
<accession>A0A072PJR1</accession>